<reference evidence="1" key="1">
    <citation type="journal article" date="2020" name="G3 (Bethesda)">
        <title>High-Quality Assemblies for Three Invasive Social Wasps from the &lt;i&gt;Vespula&lt;/i&gt; Genus.</title>
        <authorList>
            <person name="Harrop T.W.R."/>
            <person name="Guhlin J."/>
            <person name="McLaughlin G.M."/>
            <person name="Permina E."/>
            <person name="Stockwell P."/>
            <person name="Gilligan J."/>
            <person name="Le Lec M.F."/>
            <person name="Gruber M.A.M."/>
            <person name="Quinn O."/>
            <person name="Lovegrove M."/>
            <person name="Duncan E.J."/>
            <person name="Remnant E.J."/>
            <person name="Van Eeckhoven J."/>
            <person name="Graham B."/>
            <person name="Knapp R.A."/>
            <person name="Langford K.W."/>
            <person name="Kronenberg Z."/>
            <person name="Press M.O."/>
            <person name="Eacker S.M."/>
            <person name="Wilson-Rankin E.E."/>
            <person name="Purcell J."/>
            <person name="Lester P.J."/>
            <person name="Dearden P.K."/>
        </authorList>
    </citation>
    <scope>NUCLEOTIDE SEQUENCE</scope>
    <source>
        <strain evidence="1">Volc-1</strain>
    </source>
</reference>
<dbReference type="EMBL" id="JACSDY010000009">
    <property type="protein sequence ID" value="KAF7420279.1"/>
    <property type="molecule type" value="Genomic_DNA"/>
</dbReference>
<dbReference type="AlphaFoldDB" id="A0A834U7M2"/>
<comment type="caution">
    <text evidence="1">The sequence shown here is derived from an EMBL/GenBank/DDBJ whole genome shotgun (WGS) entry which is preliminary data.</text>
</comment>
<protein>
    <submittedName>
        <fullName evidence="1">Uncharacterized protein</fullName>
    </submittedName>
</protein>
<proteinExistence type="predicted"/>
<keyword evidence="2" id="KW-1185">Reference proteome</keyword>
<accession>A0A834U7M2</accession>
<gene>
    <name evidence="1" type="ORF">H0235_010576</name>
</gene>
<sequence>MESQESVEITATCLANGRTVIQFNSDLISGRCCRNSQTITPIGSLIPTQMRGMHRVHTSMSDDVRRICTWRCSLYRRWPLGHIVFFAREKIRLGGFRFSRILESRLELADTWEILNGKESLATTNESRCTDVIIDYVSVRPLHRILSDHRGKVSADRNYCARPNESHVGESLPLALAT</sequence>
<dbReference type="Proteomes" id="UP000600918">
    <property type="component" value="Unassembled WGS sequence"/>
</dbReference>
<organism evidence="1 2">
    <name type="scientific">Vespula pensylvanica</name>
    <name type="common">Western yellow jacket</name>
    <name type="synonym">Wasp</name>
    <dbReference type="NCBI Taxonomy" id="30213"/>
    <lineage>
        <taxon>Eukaryota</taxon>
        <taxon>Metazoa</taxon>
        <taxon>Ecdysozoa</taxon>
        <taxon>Arthropoda</taxon>
        <taxon>Hexapoda</taxon>
        <taxon>Insecta</taxon>
        <taxon>Pterygota</taxon>
        <taxon>Neoptera</taxon>
        <taxon>Endopterygota</taxon>
        <taxon>Hymenoptera</taxon>
        <taxon>Apocrita</taxon>
        <taxon>Aculeata</taxon>
        <taxon>Vespoidea</taxon>
        <taxon>Vespidae</taxon>
        <taxon>Vespinae</taxon>
        <taxon>Vespula</taxon>
    </lineage>
</organism>
<evidence type="ECO:0000313" key="1">
    <source>
        <dbReference type="EMBL" id="KAF7420279.1"/>
    </source>
</evidence>
<evidence type="ECO:0000313" key="2">
    <source>
        <dbReference type="Proteomes" id="UP000600918"/>
    </source>
</evidence>
<name>A0A834U7M2_VESPE</name>